<comment type="subcellular location">
    <subcellularLocation>
        <location evidence="6">Cell membrane</location>
        <topology evidence="6">Multi-pass membrane protein</topology>
    </subcellularLocation>
    <subcellularLocation>
        <location evidence="1">Membrane</location>
    </subcellularLocation>
</comment>
<feature type="transmembrane region" description="Helical" evidence="6">
    <location>
        <begin position="215"/>
        <end position="236"/>
    </location>
</feature>
<dbReference type="Proteomes" id="UP000316083">
    <property type="component" value="Unassembled WGS sequence"/>
</dbReference>
<name>A0A560BJP9_AZOBR</name>
<keyword evidence="6" id="KW-1003">Cell membrane</keyword>
<dbReference type="EMBL" id="VITF01000002">
    <property type="protein sequence ID" value="TWA72837.1"/>
    <property type="molecule type" value="Genomic_DNA"/>
</dbReference>
<evidence type="ECO:0000256" key="3">
    <source>
        <dbReference type="ARBA" id="ARBA00022692"/>
    </source>
</evidence>
<evidence type="ECO:0000256" key="4">
    <source>
        <dbReference type="ARBA" id="ARBA00022989"/>
    </source>
</evidence>
<keyword evidence="5 6" id="KW-0472">Membrane</keyword>
<comment type="similarity">
    <text evidence="2 6">Belongs to the SURF1 family.</text>
</comment>
<dbReference type="PANTHER" id="PTHR23427:SF2">
    <property type="entry name" value="SURFEIT LOCUS PROTEIN 1"/>
    <property type="match status" value="1"/>
</dbReference>
<accession>A0A560BJP9</accession>
<evidence type="ECO:0000256" key="5">
    <source>
        <dbReference type="ARBA" id="ARBA00023136"/>
    </source>
</evidence>
<protein>
    <recommendedName>
        <fullName evidence="6">SURF1-like protein</fullName>
    </recommendedName>
</protein>
<dbReference type="PANTHER" id="PTHR23427">
    <property type="entry name" value="SURFEIT LOCUS PROTEIN"/>
    <property type="match status" value="1"/>
</dbReference>
<organism evidence="7 8">
    <name type="scientific">Azospirillum brasilense</name>
    <dbReference type="NCBI Taxonomy" id="192"/>
    <lineage>
        <taxon>Bacteria</taxon>
        <taxon>Pseudomonadati</taxon>
        <taxon>Pseudomonadota</taxon>
        <taxon>Alphaproteobacteria</taxon>
        <taxon>Rhodospirillales</taxon>
        <taxon>Azospirillaceae</taxon>
        <taxon>Azospirillum</taxon>
    </lineage>
</organism>
<reference evidence="7 8" key="1">
    <citation type="submission" date="2019-06" db="EMBL/GenBank/DDBJ databases">
        <title>Genomic Encyclopedia of Type Strains, Phase IV (KMG-V): Genome sequencing to study the core and pangenomes of soil and plant-associated prokaryotes.</title>
        <authorList>
            <person name="Whitman W."/>
        </authorList>
    </citation>
    <scope>NUCLEOTIDE SEQUENCE [LARGE SCALE GENOMIC DNA]</scope>
    <source>
        <strain evidence="7 8">BR 11796</strain>
    </source>
</reference>
<evidence type="ECO:0000256" key="1">
    <source>
        <dbReference type="ARBA" id="ARBA00004370"/>
    </source>
</evidence>
<evidence type="ECO:0000256" key="6">
    <source>
        <dbReference type="RuleBase" id="RU363076"/>
    </source>
</evidence>
<dbReference type="RefSeq" id="WP_211105053.1">
    <property type="nucleotide sequence ID" value="NZ_VITF01000002.1"/>
</dbReference>
<dbReference type="GO" id="GO:0005886">
    <property type="term" value="C:plasma membrane"/>
    <property type="evidence" value="ECO:0007669"/>
    <property type="project" value="UniProtKB-SubCell"/>
</dbReference>
<evidence type="ECO:0000313" key="8">
    <source>
        <dbReference type="Proteomes" id="UP000316083"/>
    </source>
</evidence>
<evidence type="ECO:0000256" key="2">
    <source>
        <dbReference type="ARBA" id="ARBA00007165"/>
    </source>
</evidence>
<dbReference type="InterPro" id="IPR045214">
    <property type="entry name" value="Surf1/Surf4"/>
</dbReference>
<dbReference type="InterPro" id="IPR002994">
    <property type="entry name" value="Surf1/Shy1"/>
</dbReference>
<comment type="caution">
    <text evidence="7">The sequence shown here is derived from an EMBL/GenBank/DDBJ whole genome shotgun (WGS) entry which is preliminary data.</text>
</comment>
<evidence type="ECO:0000313" key="7">
    <source>
        <dbReference type="EMBL" id="TWA72837.1"/>
    </source>
</evidence>
<dbReference type="AlphaFoldDB" id="A0A560BJP9"/>
<gene>
    <name evidence="7" type="ORF">FBZ82_102438</name>
</gene>
<dbReference type="Pfam" id="PF02104">
    <property type="entry name" value="SURF1"/>
    <property type="match status" value="1"/>
</dbReference>
<keyword evidence="4 6" id="KW-1133">Transmembrane helix</keyword>
<dbReference type="PROSITE" id="PS50895">
    <property type="entry name" value="SURF1"/>
    <property type="match status" value="1"/>
</dbReference>
<feature type="transmembrane region" description="Helical" evidence="6">
    <location>
        <begin position="12"/>
        <end position="33"/>
    </location>
</feature>
<sequence length="244" mass="26556">MTGTATHRPRRGLVLLGVLALAGVAVLTSLGVWQVERLFWKLDLIQRVEERARAAPVPAPGPEDWPAVTAANQEYRRVAVTGRLLNDKETLVQAVTERGGGFWVLTPLRTDRGFTVLVNRGFVPPERRSTDSRAEGLADADTTVTGLLRVTEPGGGFLRSNDPTQDRWYSRDVAAIAAARGLTEAAPYFIDAEASPPGGSPVGGLTVLTFPNNHLVYALTWFALDLMLIAAALYVARSEWRRRG</sequence>
<keyword evidence="3 6" id="KW-0812">Transmembrane</keyword>
<dbReference type="CDD" id="cd06662">
    <property type="entry name" value="SURF1"/>
    <property type="match status" value="1"/>
</dbReference>
<proteinExistence type="inferred from homology"/>